<protein>
    <submittedName>
        <fullName evidence="2">UBA/THIF-type NAD/FAD binding protein</fullName>
    </submittedName>
</protein>
<feature type="domain" description="THIF-type NAD/FAD binding fold" evidence="1">
    <location>
        <begin position="109"/>
        <end position="356"/>
    </location>
</feature>
<reference evidence="3" key="1">
    <citation type="submission" date="2011-12" db="EMBL/GenBank/DDBJ databases">
        <title>The complete genome of chromosome of Sulfobacillus acidophilus DSM 10332.</title>
        <authorList>
            <person name="Lucas S."/>
            <person name="Han J."/>
            <person name="Lapidus A."/>
            <person name="Bruce D."/>
            <person name="Goodwin L."/>
            <person name="Pitluck S."/>
            <person name="Peters L."/>
            <person name="Kyrpides N."/>
            <person name="Mavromatis K."/>
            <person name="Ivanova N."/>
            <person name="Mikhailova N."/>
            <person name="Chertkov O."/>
            <person name="Saunders E."/>
            <person name="Detter J.C."/>
            <person name="Tapia R."/>
            <person name="Han C."/>
            <person name="Land M."/>
            <person name="Hauser L."/>
            <person name="Markowitz V."/>
            <person name="Cheng J.-F."/>
            <person name="Hugenholtz P."/>
            <person name="Woyke T."/>
            <person name="Wu D."/>
            <person name="Pukall R."/>
            <person name="Gehrich-Schroeter G."/>
            <person name="Schneider S."/>
            <person name="Klenk H.-P."/>
            <person name="Eisen J.A."/>
        </authorList>
    </citation>
    <scope>NUCLEOTIDE SEQUENCE [LARGE SCALE GENOMIC DNA]</scope>
    <source>
        <strain evidence="3">ATCC 700253 / DSM 10332 / NAL</strain>
    </source>
</reference>
<dbReference type="PANTHER" id="PTHR43267:SF1">
    <property type="entry name" value="TRNA THREONYLCARBAMOYLADENOSINE DEHYDRATASE"/>
    <property type="match status" value="1"/>
</dbReference>
<dbReference type="Proteomes" id="UP000005439">
    <property type="component" value="Chromosome"/>
</dbReference>
<name>G8TZV4_SULAD</name>
<evidence type="ECO:0000259" key="1">
    <source>
        <dbReference type="Pfam" id="PF00899"/>
    </source>
</evidence>
<organism evidence="2 3">
    <name type="scientific">Sulfobacillus acidophilus (strain ATCC 700253 / DSM 10332 / NAL)</name>
    <dbReference type="NCBI Taxonomy" id="679936"/>
    <lineage>
        <taxon>Bacteria</taxon>
        <taxon>Bacillati</taxon>
        <taxon>Bacillota</taxon>
        <taxon>Clostridia</taxon>
        <taxon>Eubacteriales</taxon>
        <taxon>Clostridiales Family XVII. Incertae Sedis</taxon>
        <taxon>Sulfobacillus</taxon>
    </lineage>
</organism>
<dbReference type="GO" id="GO:0061503">
    <property type="term" value="F:tRNA threonylcarbamoyladenosine dehydratase"/>
    <property type="evidence" value="ECO:0007669"/>
    <property type="project" value="TreeGrafter"/>
</dbReference>
<reference evidence="2 3" key="2">
    <citation type="journal article" date="2012" name="Stand. Genomic Sci.">
        <title>Complete genome sequence of the moderately thermophilic mineral-sulfide-oxidizing firmicute Sulfobacillus acidophilus type strain (NAL(T)).</title>
        <authorList>
            <person name="Anderson I."/>
            <person name="Chertkov O."/>
            <person name="Chen A."/>
            <person name="Saunders E."/>
            <person name="Lapidus A."/>
            <person name="Nolan M."/>
            <person name="Lucas S."/>
            <person name="Hammon N."/>
            <person name="Deshpande S."/>
            <person name="Cheng J.F."/>
            <person name="Han C."/>
            <person name="Tapia R."/>
            <person name="Goodwin L.A."/>
            <person name="Pitluck S."/>
            <person name="Liolios K."/>
            <person name="Pagani I."/>
            <person name="Ivanova N."/>
            <person name="Mikhailova N."/>
            <person name="Pati A."/>
            <person name="Palaniappan K."/>
            <person name="Land M."/>
            <person name="Pan C."/>
            <person name="Rohde M."/>
            <person name="Pukall R."/>
            <person name="Goker M."/>
            <person name="Detter J.C."/>
            <person name="Woyke T."/>
            <person name="Bristow J."/>
            <person name="Eisen J.A."/>
            <person name="Markowitz V."/>
            <person name="Hugenholtz P."/>
            <person name="Kyrpides N.C."/>
            <person name="Klenk H.P."/>
            <person name="Mavromatis K."/>
        </authorList>
    </citation>
    <scope>NUCLEOTIDE SEQUENCE [LARGE SCALE GENOMIC DNA]</scope>
    <source>
        <strain evidence="3">ATCC 700253 / DSM 10332 / NAL</strain>
    </source>
</reference>
<dbReference type="InterPro" id="IPR045886">
    <property type="entry name" value="ThiF/MoeB/HesA"/>
</dbReference>
<evidence type="ECO:0000313" key="2">
    <source>
        <dbReference type="EMBL" id="AEW04123.1"/>
    </source>
</evidence>
<dbReference type="HOGENOM" id="CLU_745812_0_0_9"/>
<sequence>MYYRLRTGLSIYQDAVGDLHCMFPATGTVKHIRCSEDLIALLKVMQTPQTLDHLYRMAFAADPSLRPEAIALVLDRLIAEGVITRSADEVEVPRSSFELFLQEVAPLGAEQGIRAIQSGTAIIIGVGTVGSIVATLLAQSQVGHLVVVDSDCVEERNLERQLTYSRNDIFQDKVAILRQFITDRTNVRMTTHKNKVENATDVFNILENVEPPAVVINCGDEPSVDMIASWIDEAIQRRNVPLPFIAGGGYAGHLGSVGPTFIEGKTICWNCYQAQIHNIRYKYGLPDWHLIAHRPFPTHQRPAFAPLGLLVASLIATEALGILSGTISPLFVNRHAEWNLMRNEFLWHPLEPQPGCLRCALVSSRTVGEPR</sequence>
<accession>G8TZV4</accession>
<dbReference type="Pfam" id="PF00899">
    <property type="entry name" value="ThiF"/>
    <property type="match status" value="1"/>
</dbReference>
<proteinExistence type="predicted"/>
<dbReference type="STRING" id="679936.Sulac_0595"/>
<dbReference type="InterPro" id="IPR000594">
    <property type="entry name" value="ThiF_NAD_FAD-bd"/>
</dbReference>
<gene>
    <name evidence="2" type="ordered locus">Sulac_0595</name>
</gene>
<keyword evidence="3" id="KW-1185">Reference proteome</keyword>
<dbReference type="PANTHER" id="PTHR43267">
    <property type="entry name" value="TRNA THREONYLCARBAMOYLADENOSINE DEHYDRATASE"/>
    <property type="match status" value="1"/>
</dbReference>
<dbReference type="EMBL" id="CP003179">
    <property type="protein sequence ID" value="AEW04123.1"/>
    <property type="molecule type" value="Genomic_DNA"/>
</dbReference>
<dbReference type="GO" id="GO:0008641">
    <property type="term" value="F:ubiquitin-like modifier activating enzyme activity"/>
    <property type="evidence" value="ECO:0007669"/>
    <property type="project" value="InterPro"/>
</dbReference>
<dbReference type="Gene3D" id="3.40.50.720">
    <property type="entry name" value="NAD(P)-binding Rossmann-like Domain"/>
    <property type="match status" value="1"/>
</dbReference>
<dbReference type="InterPro" id="IPR035985">
    <property type="entry name" value="Ubiquitin-activating_enz"/>
</dbReference>
<evidence type="ECO:0000313" key="3">
    <source>
        <dbReference type="Proteomes" id="UP000005439"/>
    </source>
</evidence>
<dbReference type="KEGG" id="sap:Sulac_0595"/>
<dbReference type="SUPFAM" id="SSF69572">
    <property type="entry name" value="Activating enzymes of the ubiquitin-like proteins"/>
    <property type="match status" value="1"/>
</dbReference>
<dbReference type="PATRIC" id="fig|679936.5.peg.633"/>
<dbReference type="GO" id="GO:0061504">
    <property type="term" value="P:cyclic threonylcarbamoyladenosine biosynthetic process"/>
    <property type="evidence" value="ECO:0007669"/>
    <property type="project" value="TreeGrafter"/>
</dbReference>
<dbReference type="AlphaFoldDB" id="G8TZV4"/>